<keyword evidence="1" id="KW-0456">Lyase</keyword>
<gene>
    <name evidence="3" type="ORF">METZ01_LOCUS9404</name>
</gene>
<dbReference type="AlphaFoldDB" id="A0A381NPU4"/>
<dbReference type="EMBL" id="UINC01000510">
    <property type="protein sequence ID" value="SUZ56550.1"/>
    <property type="molecule type" value="Genomic_DNA"/>
</dbReference>
<evidence type="ECO:0000256" key="1">
    <source>
        <dbReference type="ARBA" id="ARBA00023239"/>
    </source>
</evidence>
<dbReference type="InterPro" id="IPR006680">
    <property type="entry name" value="Amidohydro-rel"/>
</dbReference>
<dbReference type="InterPro" id="IPR032465">
    <property type="entry name" value="ACMSD"/>
</dbReference>
<dbReference type="GO" id="GO:0016787">
    <property type="term" value="F:hydrolase activity"/>
    <property type="evidence" value="ECO:0007669"/>
    <property type="project" value="InterPro"/>
</dbReference>
<dbReference type="Gene3D" id="3.20.20.140">
    <property type="entry name" value="Metal-dependent hydrolases"/>
    <property type="match status" value="1"/>
</dbReference>
<protein>
    <recommendedName>
        <fullName evidence="2">Amidohydrolase-related domain-containing protein</fullName>
    </recommendedName>
</protein>
<reference evidence="3" key="1">
    <citation type="submission" date="2018-05" db="EMBL/GenBank/DDBJ databases">
        <authorList>
            <person name="Lanie J.A."/>
            <person name="Ng W.-L."/>
            <person name="Kazmierczak K.M."/>
            <person name="Andrzejewski T.M."/>
            <person name="Davidsen T.M."/>
            <person name="Wayne K.J."/>
            <person name="Tettelin H."/>
            <person name="Glass J.I."/>
            <person name="Rusch D."/>
            <person name="Podicherti R."/>
            <person name="Tsui H.-C.T."/>
            <person name="Winkler M.E."/>
        </authorList>
    </citation>
    <scope>NUCLEOTIDE SEQUENCE</scope>
</reference>
<feature type="domain" description="Amidohydrolase-related" evidence="2">
    <location>
        <begin position="29"/>
        <end position="303"/>
    </location>
</feature>
<name>A0A381NPU4_9ZZZZ</name>
<evidence type="ECO:0000259" key="2">
    <source>
        <dbReference type="Pfam" id="PF04909"/>
    </source>
</evidence>
<dbReference type="PANTHER" id="PTHR21240:SF28">
    <property type="entry name" value="ISO-OROTATE DECARBOXYLASE (EUROFUNG)"/>
    <property type="match status" value="1"/>
</dbReference>
<evidence type="ECO:0000313" key="3">
    <source>
        <dbReference type="EMBL" id="SUZ56550.1"/>
    </source>
</evidence>
<dbReference type="Pfam" id="PF04909">
    <property type="entry name" value="Amidohydro_2"/>
    <property type="match status" value="1"/>
</dbReference>
<accession>A0A381NPU4</accession>
<dbReference type="SUPFAM" id="SSF51556">
    <property type="entry name" value="Metallo-dependent hydrolases"/>
    <property type="match status" value="1"/>
</dbReference>
<dbReference type="GO" id="GO:0005737">
    <property type="term" value="C:cytoplasm"/>
    <property type="evidence" value="ECO:0007669"/>
    <property type="project" value="TreeGrafter"/>
</dbReference>
<dbReference type="PANTHER" id="PTHR21240">
    <property type="entry name" value="2-AMINO-3-CARBOXYLMUCONATE-6-SEMIALDEHYDE DECARBOXYLASE"/>
    <property type="match status" value="1"/>
</dbReference>
<dbReference type="GO" id="GO:0016831">
    <property type="term" value="F:carboxy-lyase activity"/>
    <property type="evidence" value="ECO:0007669"/>
    <property type="project" value="InterPro"/>
</dbReference>
<dbReference type="InterPro" id="IPR032466">
    <property type="entry name" value="Metal_Hydrolase"/>
</dbReference>
<dbReference type="GO" id="GO:0019748">
    <property type="term" value="P:secondary metabolic process"/>
    <property type="evidence" value="ECO:0007669"/>
    <property type="project" value="TreeGrafter"/>
</dbReference>
<proteinExistence type="predicted"/>
<sequence>MVTLSATILAVQVVTAVPALAQSPTGRGIDAHMHILSPENWMDSPVGAQGLIDAAIDVQTIVQLVDDAEIERAVLISGAYFFQDQERARHENEFTSQQVRAYPERFVGLCSVAPLQPWALDELEYCITSLELQGLKLHLVAENMNLTNPEHLGVIAGLLAEAAELKPGLPVLIDFNWTDDAQTFSLIQLAFTNPSVNIVMAHGLGHHYSELASIYLYRELLGGFGENLYIDISSTLFLYPPGSPPFENYIWHLRRFGMDRVLFGSDYPVKSSSEALEALEAMGFTPEEQNQILQDNALKVYGFQPSVRR</sequence>
<organism evidence="3">
    <name type="scientific">marine metagenome</name>
    <dbReference type="NCBI Taxonomy" id="408172"/>
    <lineage>
        <taxon>unclassified sequences</taxon>
        <taxon>metagenomes</taxon>
        <taxon>ecological metagenomes</taxon>
    </lineage>
</organism>